<gene>
    <name evidence="5" type="ORF">LX15_005768</name>
</gene>
<dbReference type="InterPro" id="IPR036388">
    <property type="entry name" value="WH-like_DNA-bd_sf"/>
</dbReference>
<accession>A0ABT1I2M7</accession>
<evidence type="ECO:0000259" key="4">
    <source>
        <dbReference type="PROSITE" id="PS51118"/>
    </source>
</evidence>
<dbReference type="EMBL" id="JAMTCP010000055">
    <property type="protein sequence ID" value="MCP2262036.1"/>
    <property type="molecule type" value="Genomic_DNA"/>
</dbReference>
<evidence type="ECO:0000256" key="1">
    <source>
        <dbReference type="ARBA" id="ARBA00023015"/>
    </source>
</evidence>
<dbReference type="RefSeq" id="WP_253673767.1">
    <property type="nucleotide sequence ID" value="NZ_JAMTCP010000055.1"/>
</dbReference>
<proteinExistence type="predicted"/>
<dbReference type="PANTHER" id="PTHR33204">
    <property type="entry name" value="TRANSCRIPTIONAL REGULATOR, MARR FAMILY"/>
    <property type="match status" value="1"/>
</dbReference>
<organism evidence="5 6">
    <name type="scientific">Streptoalloteichus tenebrarius (strain ATCC 17920 / DSM 40477 / JCM 4838 / CBS 697.72 / NBRC 16177 / NCIMB 11028 / NRRL B-12390 / A12253. 1 / ISP 5477)</name>
    <name type="common">Streptomyces tenebrarius</name>
    <dbReference type="NCBI Taxonomy" id="1933"/>
    <lineage>
        <taxon>Bacteria</taxon>
        <taxon>Bacillati</taxon>
        <taxon>Actinomycetota</taxon>
        <taxon>Actinomycetes</taxon>
        <taxon>Pseudonocardiales</taxon>
        <taxon>Pseudonocardiaceae</taxon>
        <taxon>Streptoalloteichus</taxon>
    </lineage>
</organism>
<comment type="caution">
    <text evidence="5">The sequence shown here is derived from an EMBL/GenBank/DDBJ whole genome shotgun (WGS) entry which is preliminary data.</text>
</comment>
<evidence type="ECO:0000256" key="3">
    <source>
        <dbReference type="ARBA" id="ARBA00023163"/>
    </source>
</evidence>
<keyword evidence="6" id="KW-1185">Reference proteome</keyword>
<keyword evidence="2" id="KW-0238">DNA-binding</keyword>
<dbReference type="PROSITE" id="PS51118">
    <property type="entry name" value="HTH_HXLR"/>
    <property type="match status" value="1"/>
</dbReference>
<protein>
    <submittedName>
        <fullName evidence="5">Transcriptional regulator, HxlR family</fullName>
    </submittedName>
</protein>
<sequence length="208" mass="22442">MPRRSYDQFCPLARALDHLGERWTLLVVRELLGGPRRYSDLLADLPGVSTDVLAARLREMERDGLVARRRMPRSTAHVYELAPAGRELAPVLAALAAWGGPRLGERRSTDSVREHWFAVPLAALLRPVLGSATVELRLGEVVLTLRVAEDPGYVDGPTEAPDVVVETDLDTVTALVSGALDMDAAITGSRLRCKRTGAGAASPEPAFG</sequence>
<feature type="domain" description="HTH hxlR-type" evidence="4">
    <location>
        <begin position="10"/>
        <end position="107"/>
    </location>
</feature>
<evidence type="ECO:0000313" key="6">
    <source>
        <dbReference type="Proteomes" id="UP001205311"/>
    </source>
</evidence>
<dbReference type="SUPFAM" id="SSF46785">
    <property type="entry name" value="Winged helix' DNA-binding domain"/>
    <property type="match status" value="1"/>
</dbReference>
<dbReference type="Gene3D" id="1.10.10.10">
    <property type="entry name" value="Winged helix-like DNA-binding domain superfamily/Winged helix DNA-binding domain"/>
    <property type="match status" value="1"/>
</dbReference>
<name>A0ABT1I2M7_STRSD</name>
<evidence type="ECO:0000313" key="5">
    <source>
        <dbReference type="EMBL" id="MCP2262036.1"/>
    </source>
</evidence>
<evidence type="ECO:0000256" key="2">
    <source>
        <dbReference type="ARBA" id="ARBA00023125"/>
    </source>
</evidence>
<keyword evidence="3" id="KW-0804">Transcription</keyword>
<reference evidence="5 6" key="1">
    <citation type="submission" date="2022-06" db="EMBL/GenBank/DDBJ databases">
        <title>Genomic Encyclopedia of Archaeal and Bacterial Type Strains, Phase II (KMG-II): from individual species to whole genera.</title>
        <authorList>
            <person name="Goeker M."/>
        </authorList>
    </citation>
    <scope>NUCLEOTIDE SEQUENCE [LARGE SCALE GENOMIC DNA]</scope>
    <source>
        <strain evidence="5 6">DSM 40477</strain>
    </source>
</reference>
<dbReference type="InterPro" id="IPR036390">
    <property type="entry name" value="WH_DNA-bd_sf"/>
</dbReference>
<dbReference type="Pfam" id="PF01638">
    <property type="entry name" value="HxlR"/>
    <property type="match status" value="1"/>
</dbReference>
<dbReference type="PANTHER" id="PTHR33204:SF18">
    <property type="entry name" value="TRANSCRIPTIONAL REGULATORY PROTEIN"/>
    <property type="match status" value="1"/>
</dbReference>
<dbReference type="InterPro" id="IPR002577">
    <property type="entry name" value="HTH_HxlR"/>
</dbReference>
<dbReference type="Proteomes" id="UP001205311">
    <property type="component" value="Unassembled WGS sequence"/>
</dbReference>
<keyword evidence="1" id="KW-0805">Transcription regulation</keyword>